<sequence>MGNSESSKALPKINRARSQSPVGNSDNSVRGTRKREVCRVTGLTLHQKALLMRKWNRMEAYTVYLLGRRMFVNIFTENPNYLAYIELKGVANWKNHINFKIHVQRFVTALSEAMHRLREPSNSYDVLRDFGASYANYPKRVAPVYFERLANALSQTAAQLQESDHQITEKATSRDDISCSTDGDKLKLLAETVSESISDEAEMNVSLSSSLFSIPKHHSSRISLSQMNCMKDDLHSECRGSFMR</sequence>
<keyword evidence="5" id="KW-1185">Reference proteome</keyword>
<dbReference type="Gene3D" id="1.10.490.10">
    <property type="entry name" value="Globins"/>
    <property type="match status" value="1"/>
</dbReference>
<dbReference type="EMBL" id="KN717172">
    <property type="protein sequence ID" value="KJH40485.1"/>
    <property type="molecule type" value="Genomic_DNA"/>
</dbReference>
<gene>
    <name evidence="4" type="ORF">DICVIV_13556</name>
</gene>
<dbReference type="PROSITE" id="PS01033">
    <property type="entry name" value="GLOBIN"/>
    <property type="match status" value="1"/>
</dbReference>
<dbReference type="SUPFAM" id="SSF46458">
    <property type="entry name" value="Globin-like"/>
    <property type="match status" value="1"/>
</dbReference>
<feature type="domain" description="Globin" evidence="3">
    <location>
        <begin position="42"/>
        <end position="163"/>
    </location>
</feature>
<feature type="region of interest" description="Disordered" evidence="2">
    <location>
        <begin position="1"/>
        <end position="33"/>
    </location>
</feature>
<comment type="similarity">
    <text evidence="1">Belongs to the globin family.</text>
</comment>
<dbReference type="OrthoDB" id="5810844at2759"/>
<name>A0A0D8X7G0_DICVI</name>
<organism evidence="4 5">
    <name type="scientific">Dictyocaulus viviparus</name>
    <name type="common">Bovine lungworm</name>
    <dbReference type="NCBI Taxonomy" id="29172"/>
    <lineage>
        <taxon>Eukaryota</taxon>
        <taxon>Metazoa</taxon>
        <taxon>Ecdysozoa</taxon>
        <taxon>Nematoda</taxon>
        <taxon>Chromadorea</taxon>
        <taxon>Rhabditida</taxon>
        <taxon>Rhabditina</taxon>
        <taxon>Rhabditomorpha</taxon>
        <taxon>Strongyloidea</taxon>
        <taxon>Metastrongylidae</taxon>
        <taxon>Dictyocaulus</taxon>
    </lineage>
</organism>
<keyword evidence="1" id="KW-0561">Oxygen transport</keyword>
<keyword evidence="1" id="KW-0349">Heme</keyword>
<evidence type="ECO:0000256" key="2">
    <source>
        <dbReference type="SAM" id="MobiDB-lite"/>
    </source>
</evidence>
<keyword evidence="1" id="KW-0813">Transport</keyword>
<evidence type="ECO:0000313" key="4">
    <source>
        <dbReference type="EMBL" id="KJH40485.1"/>
    </source>
</evidence>
<dbReference type="GO" id="GO:0019825">
    <property type="term" value="F:oxygen binding"/>
    <property type="evidence" value="ECO:0007669"/>
    <property type="project" value="InterPro"/>
</dbReference>
<dbReference type="Pfam" id="PF00042">
    <property type="entry name" value="Globin"/>
    <property type="match status" value="1"/>
</dbReference>
<feature type="compositionally biased region" description="Polar residues" evidence="2">
    <location>
        <begin position="16"/>
        <end position="30"/>
    </location>
</feature>
<evidence type="ECO:0000256" key="1">
    <source>
        <dbReference type="RuleBase" id="RU000356"/>
    </source>
</evidence>
<keyword evidence="1" id="KW-0408">Iron</keyword>
<dbReference type="Proteomes" id="UP000053766">
    <property type="component" value="Unassembled WGS sequence"/>
</dbReference>
<dbReference type="InterPro" id="IPR009050">
    <property type="entry name" value="Globin-like_sf"/>
</dbReference>
<dbReference type="AlphaFoldDB" id="A0A0D8X7G0"/>
<reference evidence="5" key="2">
    <citation type="journal article" date="2016" name="Sci. Rep.">
        <title>Dictyocaulus viviparus genome, variome and transcriptome elucidate lungworm biology and support future intervention.</title>
        <authorList>
            <person name="McNulty S.N."/>
            <person name="Strube C."/>
            <person name="Rosa B.A."/>
            <person name="Martin J.C."/>
            <person name="Tyagi R."/>
            <person name="Choi Y.J."/>
            <person name="Wang Q."/>
            <person name="Hallsworth Pepin K."/>
            <person name="Zhang X."/>
            <person name="Ozersky P."/>
            <person name="Wilson R.K."/>
            <person name="Sternberg P.W."/>
            <person name="Gasser R.B."/>
            <person name="Mitreva M."/>
        </authorList>
    </citation>
    <scope>NUCLEOTIDE SEQUENCE [LARGE SCALE GENOMIC DNA]</scope>
    <source>
        <strain evidence="5">HannoverDv2000</strain>
    </source>
</reference>
<dbReference type="InterPro" id="IPR012292">
    <property type="entry name" value="Globin/Proto"/>
</dbReference>
<reference evidence="4 5" key="1">
    <citation type="submission" date="2013-11" db="EMBL/GenBank/DDBJ databases">
        <title>Draft genome of the bovine lungworm Dictyocaulus viviparus.</title>
        <authorList>
            <person name="Mitreva M."/>
        </authorList>
    </citation>
    <scope>NUCLEOTIDE SEQUENCE [LARGE SCALE GENOMIC DNA]</scope>
    <source>
        <strain evidence="4 5">HannoverDv2000</strain>
    </source>
</reference>
<dbReference type="InterPro" id="IPR000971">
    <property type="entry name" value="Globin"/>
</dbReference>
<dbReference type="GO" id="GO:0020037">
    <property type="term" value="F:heme binding"/>
    <property type="evidence" value="ECO:0007669"/>
    <property type="project" value="InterPro"/>
</dbReference>
<evidence type="ECO:0000259" key="3">
    <source>
        <dbReference type="PROSITE" id="PS01033"/>
    </source>
</evidence>
<dbReference type="GO" id="GO:0005344">
    <property type="term" value="F:oxygen carrier activity"/>
    <property type="evidence" value="ECO:0007669"/>
    <property type="project" value="UniProtKB-KW"/>
</dbReference>
<evidence type="ECO:0000313" key="5">
    <source>
        <dbReference type="Proteomes" id="UP000053766"/>
    </source>
</evidence>
<dbReference type="CDD" id="cd01040">
    <property type="entry name" value="Mb-like"/>
    <property type="match status" value="1"/>
</dbReference>
<protein>
    <submittedName>
        <fullName evidence="4">Globin</fullName>
    </submittedName>
</protein>
<keyword evidence="1" id="KW-0479">Metal-binding</keyword>
<accession>A0A0D8X7G0</accession>
<proteinExistence type="inferred from homology"/>
<dbReference type="InterPro" id="IPR044399">
    <property type="entry name" value="Mb-like_M"/>
</dbReference>